<dbReference type="InterPro" id="IPR045860">
    <property type="entry name" value="Snake_toxin-like_sf"/>
</dbReference>
<reference evidence="9" key="1">
    <citation type="submission" date="2025-08" db="UniProtKB">
        <authorList>
            <consortium name="Ensembl"/>
        </authorList>
    </citation>
    <scope>IDENTIFICATION</scope>
</reference>
<keyword evidence="2" id="KW-1003">Cell membrane</keyword>
<dbReference type="GO" id="GO:0005886">
    <property type="term" value="C:plasma membrane"/>
    <property type="evidence" value="ECO:0007669"/>
    <property type="project" value="UniProtKB-SubCell"/>
</dbReference>
<name>A0A8C6UH22_9GOBI</name>
<evidence type="ECO:0000313" key="9">
    <source>
        <dbReference type="Ensembl" id="ENSNMLP00000035993.1"/>
    </source>
</evidence>
<evidence type="ECO:0000256" key="1">
    <source>
        <dbReference type="ARBA" id="ARBA00004609"/>
    </source>
</evidence>
<evidence type="ECO:0000256" key="3">
    <source>
        <dbReference type="ARBA" id="ARBA00022622"/>
    </source>
</evidence>
<dbReference type="InterPro" id="IPR046354">
    <property type="entry name" value="SPACA4/Bouncer"/>
</dbReference>
<dbReference type="Gene3D" id="2.10.60.10">
    <property type="entry name" value="CD59"/>
    <property type="match status" value="1"/>
</dbReference>
<evidence type="ECO:0000313" key="10">
    <source>
        <dbReference type="Proteomes" id="UP000694523"/>
    </source>
</evidence>
<dbReference type="AlphaFoldDB" id="A0A8C6UH22"/>
<evidence type="ECO:0008006" key="11">
    <source>
        <dbReference type="Google" id="ProtNLM"/>
    </source>
</evidence>
<dbReference type="GO" id="GO:0035036">
    <property type="term" value="P:sperm-egg recognition"/>
    <property type="evidence" value="ECO:0007669"/>
    <property type="project" value="TreeGrafter"/>
</dbReference>
<dbReference type="Proteomes" id="UP000694523">
    <property type="component" value="Unplaced"/>
</dbReference>
<evidence type="ECO:0000256" key="6">
    <source>
        <dbReference type="ARBA" id="ARBA00023157"/>
    </source>
</evidence>
<evidence type="ECO:0000256" key="2">
    <source>
        <dbReference type="ARBA" id="ARBA00022475"/>
    </source>
</evidence>
<evidence type="ECO:0000256" key="8">
    <source>
        <dbReference type="ARBA" id="ARBA00023288"/>
    </source>
</evidence>
<accession>A0A8C6UH22</accession>
<proteinExistence type="predicted"/>
<protein>
    <recommendedName>
        <fullName evidence="11">UPAR/Ly6 domain-containing protein</fullName>
    </recommendedName>
</protein>
<reference evidence="9" key="2">
    <citation type="submission" date="2025-09" db="UniProtKB">
        <authorList>
            <consortium name="Ensembl"/>
        </authorList>
    </citation>
    <scope>IDENTIFICATION</scope>
</reference>
<keyword evidence="5" id="KW-0472">Membrane</keyword>
<organism evidence="9 10">
    <name type="scientific">Neogobius melanostomus</name>
    <name type="common">round goby</name>
    <dbReference type="NCBI Taxonomy" id="47308"/>
    <lineage>
        <taxon>Eukaryota</taxon>
        <taxon>Metazoa</taxon>
        <taxon>Chordata</taxon>
        <taxon>Craniata</taxon>
        <taxon>Vertebrata</taxon>
        <taxon>Euteleostomi</taxon>
        <taxon>Actinopterygii</taxon>
        <taxon>Neopterygii</taxon>
        <taxon>Teleostei</taxon>
        <taxon>Neoteleostei</taxon>
        <taxon>Acanthomorphata</taxon>
        <taxon>Gobiaria</taxon>
        <taxon>Gobiiformes</taxon>
        <taxon>Gobioidei</taxon>
        <taxon>Gobiidae</taxon>
        <taxon>Benthophilinae</taxon>
        <taxon>Neogobiini</taxon>
        <taxon>Neogobius</taxon>
    </lineage>
</organism>
<sequence length="135" mass="14996">SPSVCMLVLTCCLPSIPLTTKEKDKACSHMTTTQCLPDEVCASSRGYEGTEHVLSAQGCVQRDLCGSHEVKFHFGRKYKVSHTCCCLDKCNNRQHKLSFEISHLTLTLKLGYLIFPVQTDRVSLGQNKNVCFGPN</sequence>
<keyword evidence="7" id="KW-0325">Glycoprotein</keyword>
<dbReference type="Ensembl" id="ENSNMLT00000040124.1">
    <property type="protein sequence ID" value="ENSNMLP00000035993.1"/>
    <property type="gene ID" value="ENSNMLG00000022373.1"/>
</dbReference>
<dbReference type="PANTHER" id="PTHR47613">
    <property type="entry name" value="SPERM ACROSOME MEMBRANE-ASSOCIATED PROTEIN 4"/>
    <property type="match status" value="1"/>
</dbReference>
<keyword evidence="8" id="KW-0449">Lipoprotein</keyword>
<keyword evidence="3" id="KW-0336">GPI-anchor</keyword>
<keyword evidence="4" id="KW-0732">Signal</keyword>
<keyword evidence="6" id="KW-1015">Disulfide bond</keyword>
<evidence type="ECO:0000256" key="5">
    <source>
        <dbReference type="ARBA" id="ARBA00023136"/>
    </source>
</evidence>
<comment type="subcellular location">
    <subcellularLocation>
        <location evidence="1">Cell membrane</location>
        <topology evidence="1">Lipid-anchor</topology>
        <topology evidence="1">GPI-anchor</topology>
    </subcellularLocation>
</comment>
<evidence type="ECO:0000256" key="4">
    <source>
        <dbReference type="ARBA" id="ARBA00022729"/>
    </source>
</evidence>
<evidence type="ECO:0000256" key="7">
    <source>
        <dbReference type="ARBA" id="ARBA00023180"/>
    </source>
</evidence>
<dbReference type="PANTHER" id="PTHR47613:SF1">
    <property type="entry name" value="SPERM ACROSOME MEMBRANE-ASSOCIATED PROTEIN 4"/>
    <property type="match status" value="1"/>
</dbReference>
<keyword evidence="10" id="KW-1185">Reference proteome</keyword>
<dbReference type="GO" id="GO:0098552">
    <property type="term" value="C:side of membrane"/>
    <property type="evidence" value="ECO:0007669"/>
    <property type="project" value="UniProtKB-KW"/>
</dbReference>